<keyword evidence="4" id="KW-1185">Reference proteome</keyword>
<organism evidence="3 4">
    <name type="scientific">Humitalea rosea</name>
    <dbReference type="NCBI Taxonomy" id="990373"/>
    <lineage>
        <taxon>Bacteria</taxon>
        <taxon>Pseudomonadati</taxon>
        <taxon>Pseudomonadota</taxon>
        <taxon>Alphaproteobacteria</taxon>
        <taxon>Acetobacterales</taxon>
        <taxon>Roseomonadaceae</taxon>
        <taxon>Humitalea</taxon>
    </lineage>
</organism>
<dbReference type="Proteomes" id="UP000249688">
    <property type="component" value="Unassembled WGS sequence"/>
</dbReference>
<dbReference type="AlphaFoldDB" id="A0A2W7IRQ4"/>
<evidence type="ECO:0000256" key="2">
    <source>
        <dbReference type="SAM" id="SignalP"/>
    </source>
</evidence>
<reference evidence="3 4" key="1">
    <citation type="submission" date="2018-06" db="EMBL/GenBank/DDBJ databases">
        <title>Genomic Encyclopedia of Archaeal and Bacterial Type Strains, Phase II (KMG-II): from individual species to whole genera.</title>
        <authorList>
            <person name="Goeker M."/>
        </authorList>
    </citation>
    <scope>NUCLEOTIDE SEQUENCE [LARGE SCALE GENOMIC DNA]</scope>
    <source>
        <strain evidence="3 4">DSM 24525</strain>
    </source>
</reference>
<proteinExistence type="predicted"/>
<evidence type="ECO:0000313" key="4">
    <source>
        <dbReference type="Proteomes" id="UP000249688"/>
    </source>
</evidence>
<protein>
    <submittedName>
        <fullName evidence="3">Uncharacterized protein</fullName>
    </submittedName>
</protein>
<dbReference type="EMBL" id="QKYU01000005">
    <property type="protein sequence ID" value="PZW48264.1"/>
    <property type="molecule type" value="Genomic_DNA"/>
</dbReference>
<comment type="caution">
    <text evidence="3">The sequence shown here is derived from an EMBL/GenBank/DDBJ whole genome shotgun (WGS) entry which is preliminary data.</text>
</comment>
<feature type="signal peptide" evidence="2">
    <location>
        <begin position="1"/>
        <end position="22"/>
    </location>
</feature>
<dbReference type="RefSeq" id="WP_111397156.1">
    <property type="nucleotide sequence ID" value="NZ_QKYU01000005.1"/>
</dbReference>
<name>A0A2W7IRQ4_9PROT</name>
<evidence type="ECO:0000313" key="3">
    <source>
        <dbReference type="EMBL" id="PZW48264.1"/>
    </source>
</evidence>
<keyword evidence="2" id="KW-0732">Signal</keyword>
<sequence>MNHAVKLAAVLLLAAAAQSASAQAPAPAATPPATLMSCQVQETRGSGESAEIVYNMNCMPVVGGGVTRIESTGNGEFRVTYGNGRPVFAGGPVYILHTGEEPGTAGYGAPRDGNVGTPNR</sequence>
<feature type="region of interest" description="Disordered" evidence="1">
    <location>
        <begin position="100"/>
        <end position="120"/>
    </location>
</feature>
<accession>A0A2W7IRQ4</accession>
<gene>
    <name evidence="3" type="ORF">C8P66_10511</name>
</gene>
<feature type="chain" id="PRO_5015915379" evidence="2">
    <location>
        <begin position="23"/>
        <end position="120"/>
    </location>
</feature>
<evidence type="ECO:0000256" key="1">
    <source>
        <dbReference type="SAM" id="MobiDB-lite"/>
    </source>
</evidence>